<evidence type="ECO:0000256" key="2">
    <source>
        <dbReference type="ARBA" id="ARBA00022676"/>
    </source>
</evidence>
<dbReference type="Gramene" id="TraesPARA_EIv1.0_1058980.1">
    <property type="protein sequence ID" value="TraesPARA_EIv1.0_1058980.1.CDS"/>
    <property type="gene ID" value="TraesPARA_EIv1.0_1058980"/>
</dbReference>
<sequence>MASGTAKPMPALHSGSVLPNVLTMLLLLSIGFVLGMVCTASFHDSYLLPFLQPLPSLLRSRSPLPPHAPAPSPVTELPSQSPSPSPDTACVVGPPLPSPPSQQPTPSPPASLGFADFLAPSGGLMHNMTDEELFWRASMVPRVARVPWRIVPKVAFLFLVRGDLPLRPLWEKFFAGHEGLYSIYVHASPAYTGSPPADSVFYGRMIPSQNTSWGDMNLVHAERRLVATALLDLGNARFALLSETCIPLLSFPAAYAFLTGSNASFIDSFPTRARHVPFFTERNVSLAQWRKGSQWFEMDRPIAVELVAEERYMAVFRGDHGIGNMEEHYLPTLVTLLGWGARAANRTLTYVAWPRPGPHPATYGVRDVTAELLEGMRRGNGECGYGRAGGAVEFCFMFSRKFSRDALAKLLELAPKVMGFG</sequence>
<keyword evidence="2" id="KW-0328">Glycosyltransferase</keyword>
<protein>
    <submittedName>
        <fullName evidence="8">Uncharacterized protein</fullName>
    </submittedName>
</protein>
<feature type="compositionally biased region" description="Pro residues" evidence="6">
    <location>
        <begin position="63"/>
        <end position="72"/>
    </location>
</feature>
<dbReference type="Pfam" id="PF02485">
    <property type="entry name" value="Branch"/>
    <property type="match status" value="1"/>
</dbReference>
<dbReference type="InterPro" id="IPR003406">
    <property type="entry name" value="Glyco_trans_14"/>
</dbReference>
<organism evidence="8">
    <name type="scientific">Triticum aestivum</name>
    <name type="common">Wheat</name>
    <dbReference type="NCBI Taxonomy" id="4565"/>
    <lineage>
        <taxon>Eukaryota</taxon>
        <taxon>Viridiplantae</taxon>
        <taxon>Streptophyta</taxon>
        <taxon>Embryophyta</taxon>
        <taxon>Tracheophyta</taxon>
        <taxon>Spermatophyta</taxon>
        <taxon>Magnoliopsida</taxon>
        <taxon>Liliopsida</taxon>
        <taxon>Poales</taxon>
        <taxon>Poaceae</taxon>
        <taxon>BOP clade</taxon>
        <taxon>Pooideae</taxon>
        <taxon>Triticodae</taxon>
        <taxon>Triticeae</taxon>
        <taxon>Triticinae</taxon>
        <taxon>Triticum</taxon>
    </lineage>
</organism>
<evidence type="ECO:0000256" key="5">
    <source>
        <dbReference type="ARBA" id="ARBA00023180"/>
    </source>
</evidence>
<evidence type="ECO:0000256" key="6">
    <source>
        <dbReference type="SAM" id="MobiDB-lite"/>
    </source>
</evidence>
<dbReference type="Gramene" id="TraesNOR3D03G01833220.1">
    <property type="protein sequence ID" value="TraesNOR3D03G01833220.1"/>
    <property type="gene ID" value="TraesNOR3D03G01833220"/>
</dbReference>
<dbReference type="Gramene" id="TraesCLE_scaffold_017248_01G000300.1">
    <property type="protein sequence ID" value="TraesCLE_scaffold_017248_01G000300.1"/>
    <property type="gene ID" value="TraesCLE_scaffold_017248_01G000300"/>
</dbReference>
<name>A0A3B6GMB8_WHEAT</name>
<dbReference type="PANTHER" id="PTHR31042:SF152">
    <property type="entry name" value="GLYCOSYLTRANSFERASE"/>
    <property type="match status" value="1"/>
</dbReference>
<keyword evidence="9" id="KW-1185">Reference proteome</keyword>
<dbReference type="Gramene" id="TraesMAC3D03G01804940.1">
    <property type="protein sequence ID" value="TraesMAC3D03G01804940.1"/>
    <property type="gene ID" value="TraesMAC3D03G01804940"/>
</dbReference>
<accession>A0A3B6GMB8</accession>
<feature type="transmembrane region" description="Helical" evidence="7">
    <location>
        <begin position="21"/>
        <end position="42"/>
    </location>
</feature>
<dbReference type="Proteomes" id="UP000019116">
    <property type="component" value="Chromosome 3D"/>
</dbReference>
<evidence type="ECO:0000256" key="4">
    <source>
        <dbReference type="ARBA" id="ARBA00023136"/>
    </source>
</evidence>
<dbReference type="Gramene" id="TraesROB_scaffold_019742_01G000300.1">
    <property type="protein sequence ID" value="TraesROB_scaffold_019742_01G000300.1"/>
    <property type="gene ID" value="TraesROB_scaffold_019742_01G000300"/>
</dbReference>
<keyword evidence="7" id="KW-1133">Transmembrane helix</keyword>
<dbReference type="Gramene" id="TraesLAC3D03G01748290.1">
    <property type="protein sequence ID" value="TraesLAC3D03G01748290.1"/>
    <property type="gene ID" value="TraesLAC3D03G01748290"/>
</dbReference>
<dbReference type="Gramene" id="TraesARI3D03G01838340.1">
    <property type="protein sequence ID" value="TraesARI3D03G01838340.1"/>
    <property type="gene ID" value="TraesARI3D03G01838340"/>
</dbReference>
<dbReference type="OrthoDB" id="627023at2759"/>
<evidence type="ECO:0000313" key="8">
    <source>
        <dbReference type="EnsemblPlants" id="TraesCS3D02G043100.1"/>
    </source>
</evidence>
<dbReference type="PANTHER" id="PTHR31042">
    <property type="entry name" value="CORE-2/I-BRANCHING BETA-1,6-N-ACETYLGLUCOSAMINYLTRANSFERASE FAMILY PROTEIN-RELATED"/>
    <property type="match status" value="1"/>
</dbReference>
<dbReference type="Gramene" id="TraesJUL3D03G01824720.1">
    <property type="protein sequence ID" value="TraesJUL3D03G01824720.1"/>
    <property type="gene ID" value="TraesJUL3D03G01824720"/>
</dbReference>
<dbReference type="OMA" id="MLGWERR"/>
<dbReference type="STRING" id="4565.A0A3B6GMB8"/>
<dbReference type="Gramene" id="TraesSTA3D03G01793570.1">
    <property type="protein sequence ID" value="TraesSTA3D03G01793570.1"/>
    <property type="gene ID" value="TraesSTA3D03G01793570"/>
</dbReference>
<dbReference type="Gramene" id="TraesCS3D03G0076900.1">
    <property type="protein sequence ID" value="TraesCS3D03G0076900.1.CDS"/>
    <property type="gene ID" value="TraesCS3D03G0076900"/>
</dbReference>
<dbReference type="AlphaFoldDB" id="A0A3B6GMB8"/>
<dbReference type="GO" id="GO:0016020">
    <property type="term" value="C:membrane"/>
    <property type="evidence" value="ECO:0007669"/>
    <property type="project" value="UniProtKB-SubCell"/>
</dbReference>
<evidence type="ECO:0000313" key="9">
    <source>
        <dbReference type="Proteomes" id="UP000019116"/>
    </source>
</evidence>
<dbReference type="Gramene" id="TraesWEE_scaffold_074506_01G000500.1">
    <property type="protein sequence ID" value="TraesWEE_scaffold_074506_01G000500.1"/>
    <property type="gene ID" value="TraesWEE_scaffold_074506_01G000500"/>
</dbReference>
<dbReference type="Gramene" id="TraesCS3D02G043100.1">
    <property type="protein sequence ID" value="TraesCS3D02G043100.1"/>
    <property type="gene ID" value="TraesCS3D02G043100"/>
</dbReference>
<keyword evidence="4 7" id="KW-0472">Membrane</keyword>
<proteinExistence type="predicted"/>
<feature type="compositionally biased region" description="Pro residues" evidence="6">
    <location>
        <begin position="94"/>
        <end position="109"/>
    </location>
</feature>
<evidence type="ECO:0000256" key="3">
    <source>
        <dbReference type="ARBA" id="ARBA00022679"/>
    </source>
</evidence>
<evidence type="ECO:0000256" key="7">
    <source>
        <dbReference type="SAM" id="Phobius"/>
    </source>
</evidence>
<evidence type="ECO:0000256" key="1">
    <source>
        <dbReference type="ARBA" id="ARBA00004606"/>
    </source>
</evidence>
<dbReference type="GO" id="GO:0016757">
    <property type="term" value="F:glycosyltransferase activity"/>
    <property type="evidence" value="ECO:0007669"/>
    <property type="project" value="UniProtKB-KW"/>
</dbReference>
<keyword evidence="3" id="KW-0808">Transferase</keyword>
<dbReference type="EnsemblPlants" id="TraesCS3D02G043100.1">
    <property type="protein sequence ID" value="TraesCS3D02G043100.1"/>
    <property type="gene ID" value="TraesCS3D02G043100"/>
</dbReference>
<keyword evidence="5" id="KW-0325">Glycoprotein</keyword>
<dbReference type="Gramene" id="TraesCAD_scaffold_075907_01G000100.1">
    <property type="protein sequence ID" value="TraesCAD_scaffold_075907_01G000100.1"/>
    <property type="gene ID" value="TraesCAD_scaffold_075907_01G000100"/>
</dbReference>
<comment type="subcellular location">
    <subcellularLocation>
        <location evidence="1">Membrane</location>
        <topology evidence="1">Single-pass type II membrane protein</topology>
    </subcellularLocation>
</comment>
<keyword evidence="7" id="KW-0812">Transmembrane</keyword>
<feature type="region of interest" description="Disordered" evidence="6">
    <location>
        <begin position="62"/>
        <end position="110"/>
    </location>
</feature>
<reference evidence="8" key="1">
    <citation type="submission" date="2018-08" db="EMBL/GenBank/DDBJ databases">
        <authorList>
            <person name="Rossello M."/>
        </authorList>
    </citation>
    <scope>NUCLEOTIDE SEQUENCE [LARGE SCALE GENOMIC DNA]</scope>
    <source>
        <strain evidence="8">cv. Chinese Spring</strain>
    </source>
</reference>
<reference evidence="8" key="2">
    <citation type="submission" date="2018-10" db="UniProtKB">
        <authorList>
            <consortium name="EnsemblPlants"/>
        </authorList>
    </citation>
    <scope>IDENTIFICATION</scope>
</reference>
<dbReference type="InterPro" id="IPR044174">
    <property type="entry name" value="BC10-like"/>
</dbReference>